<reference evidence="3" key="1">
    <citation type="journal article" date="2019" name="Int. J. Syst. Evol. Microbiol.">
        <title>The Global Catalogue of Microorganisms (GCM) 10K type strain sequencing project: providing services to taxonomists for standard genome sequencing and annotation.</title>
        <authorList>
            <consortium name="The Broad Institute Genomics Platform"/>
            <consortium name="The Broad Institute Genome Sequencing Center for Infectious Disease"/>
            <person name="Wu L."/>
            <person name="Ma J."/>
        </authorList>
    </citation>
    <scope>NUCLEOTIDE SEQUENCE [LARGE SCALE GENOMIC DNA]</scope>
    <source>
        <strain evidence="3">KCTC 42441</strain>
    </source>
</reference>
<dbReference type="Proteomes" id="UP001595705">
    <property type="component" value="Unassembled WGS sequence"/>
</dbReference>
<evidence type="ECO:0000313" key="2">
    <source>
        <dbReference type="EMBL" id="MFC3716093.1"/>
    </source>
</evidence>
<proteinExistence type="predicted"/>
<protein>
    <submittedName>
        <fullName evidence="2">Uncharacterized protein</fullName>
    </submittedName>
</protein>
<dbReference type="RefSeq" id="WP_386743210.1">
    <property type="nucleotide sequence ID" value="NZ_JBHRYA010000007.1"/>
</dbReference>
<accession>A0ABV7XLZ3</accession>
<dbReference type="EMBL" id="JBHRYA010000007">
    <property type="protein sequence ID" value="MFC3716093.1"/>
    <property type="molecule type" value="Genomic_DNA"/>
</dbReference>
<gene>
    <name evidence="2" type="ORF">ACFONC_08010</name>
</gene>
<evidence type="ECO:0000313" key="3">
    <source>
        <dbReference type="Proteomes" id="UP001595705"/>
    </source>
</evidence>
<comment type="caution">
    <text evidence="2">The sequence shown here is derived from an EMBL/GenBank/DDBJ whole genome shotgun (WGS) entry which is preliminary data.</text>
</comment>
<keyword evidence="3" id="KW-1185">Reference proteome</keyword>
<evidence type="ECO:0000256" key="1">
    <source>
        <dbReference type="SAM" id="MobiDB-lite"/>
    </source>
</evidence>
<organism evidence="2 3">
    <name type="scientific">Luteimonas soli</name>
    <dbReference type="NCBI Taxonomy" id="1648966"/>
    <lineage>
        <taxon>Bacteria</taxon>
        <taxon>Pseudomonadati</taxon>
        <taxon>Pseudomonadota</taxon>
        <taxon>Gammaproteobacteria</taxon>
        <taxon>Lysobacterales</taxon>
        <taxon>Lysobacteraceae</taxon>
        <taxon>Luteimonas</taxon>
    </lineage>
</organism>
<sequence>MSTIGSSDPHLNRAGLDRLDGQVSLEELRGRDQGTGARESTGLELRGTAPASEARANGTDSGEDVLNAAAWDGVPAGMRMLAGDHGFEAQLGAMELSGAADSAADAILSAIG</sequence>
<name>A0ABV7XLZ3_9GAMM</name>
<feature type="region of interest" description="Disordered" evidence="1">
    <location>
        <begin position="25"/>
        <end position="61"/>
    </location>
</feature>